<organism evidence="1 2">
    <name type="scientific">Bombyx mandarina</name>
    <name type="common">Wild silk moth</name>
    <name type="synonym">Wild silkworm</name>
    <dbReference type="NCBI Taxonomy" id="7092"/>
    <lineage>
        <taxon>Eukaryota</taxon>
        <taxon>Metazoa</taxon>
        <taxon>Ecdysozoa</taxon>
        <taxon>Arthropoda</taxon>
        <taxon>Hexapoda</taxon>
        <taxon>Insecta</taxon>
        <taxon>Pterygota</taxon>
        <taxon>Neoptera</taxon>
        <taxon>Endopterygota</taxon>
        <taxon>Lepidoptera</taxon>
        <taxon>Glossata</taxon>
        <taxon>Ditrysia</taxon>
        <taxon>Bombycoidea</taxon>
        <taxon>Bombycidae</taxon>
        <taxon>Bombycinae</taxon>
        <taxon>Bombyx</taxon>
    </lineage>
</organism>
<dbReference type="SUPFAM" id="SSF48452">
    <property type="entry name" value="TPR-like"/>
    <property type="match status" value="2"/>
</dbReference>
<gene>
    <name evidence="2" type="primary">LOC114244731</name>
</gene>
<dbReference type="PANTHER" id="PTHR44177:SF1">
    <property type="entry name" value="TETRATRICOPEPTIDE REPEAT PROTEIN 8"/>
    <property type="match status" value="1"/>
</dbReference>
<dbReference type="GO" id="GO:1905515">
    <property type="term" value="P:non-motile cilium assembly"/>
    <property type="evidence" value="ECO:0007669"/>
    <property type="project" value="InterPro"/>
</dbReference>
<proteinExistence type="predicted"/>
<dbReference type="GO" id="GO:0036064">
    <property type="term" value="C:ciliary basal body"/>
    <property type="evidence" value="ECO:0007669"/>
    <property type="project" value="TreeGrafter"/>
</dbReference>
<dbReference type="GeneID" id="114244731"/>
<evidence type="ECO:0000313" key="1">
    <source>
        <dbReference type="Proteomes" id="UP000504629"/>
    </source>
</evidence>
<dbReference type="OrthoDB" id="421121at2759"/>
<dbReference type="SMART" id="SM00028">
    <property type="entry name" value="TPR"/>
    <property type="match status" value="4"/>
</dbReference>
<keyword evidence="1" id="KW-1185">Reference proteome</keyword>
<sequence length="430" mass="48936">MDVEYRILNLFKTKQYDDCLKLCANALQYKDDRMIDFIRMRSMTIQAKVAGNGYDEVSYFPNQDELTATAVAKTPRPGTSFQQKTKTTTNPSEITKKRVTATAVSRSRLATTTIRTRSARTALHTASRLSRAATAVAGNSIIPGMPLTLRFLEKDDKLFIPASKTLFEYIYYCEGSIRKAMDVAFQAQKADNTVSWWWNFSLARCYSVLGMYRNTEECLRQALRQNKHVSIYLRLIAMYVGMNQPLTALDVCKQGLSYFHDYAPLLIEQARIHEEMDLSALAVKEYRMVAIEDPSNMEAVAYIAMFNFYNDQPEIALRYYRRLLATQSPGAEIYNNLGLCCLYCNQWDLTIPCFRQSLYFSTDPETRSNIWYNLAHVALSTGDIILARRCLQVSLATNSGNNASVHALHALNKILHSRNALNSENVNAHK</sequence>
<accession>A0A6J2JW54</accession>
<dbReference type="AlphaFoldDB" id="A0A6J2JW54"/>
<dbReference type="InterPro" id="IPR019734">
    <property type="entry name" value="TPR_rpt"/>
</dbReference>
<dbReference type="Proteomes" id="UP000504629">
    <property type="component" value="Unplaced"/>
</dbReference>
<name>A0A6J2JW54_BOMMA</name>
<evidence type="ECO:0000313" key="2">
    <source>
        <dbReference type="RefSeq" id="XP_028032424.1"/>
    </source>
</evidence>
<dbReference type="InterPro" id="IPR011990">
    <property type="entry name" value="TPR-like_helical_dom_sf"/>
</dbReference>
<protein>
    <submittedName>
        <fullName evidence="2">Tetratricopeptide repeat protein 8</fullName>
    </submittedName>
</protein>
<dbReference type="Gene3D" id="1.25.40.10">
    <property type="entry name" value="Tetratricopeptide repeat domain"/>
    <property type="match status" value="1"/>
</dbReference>
<dbReference type="KEGG" id="bman:114244731"/>
<dbReference type="CTD" id="33217"/>
<dbReference type="GO" id="GO:0034464">
    <property type="term" value="C:BBSome"/>
    <property type="evidence" value="ECO:0007669"/>
    <property type="project" value="InterPro"/>
</dbReference>
<dbReference type="GO" id="GO:0097730">
    <property type="term" value="C:non-motile cilium"/>
    <property type="evidence" value="ECO:0007669"/>
    <property type="project" value="TreeGrafter"/>
</dbReference>
<reference evidence="2" key="1">
    <citation type="submission" date="2025-08" db="UniProtKB">
        <authorList>
            <consortium name="RefSeq"/>
        </authorList>
    </citation>
    <scope>IDENTIFICATION</scope>
    <source>
        <tissue evidence="2">Silk gland</tissue>
    </source>
</reference>
<dbReference type="PANTHER" id="PTHR44177">
    <property type="entry name" value="TETRATRICOPEPTIDE REPEAT PROTEIN 8"/>
    <property type="match status" value="1"/>
</dbReference>
<dbReference type="InterPro" id="IPR028796">
    <property type="entry name" value="BBS8"/>
</dbReference>
<dbReference type="RefSeq" id="XP_028032424.1">
    <property type="nucleotide sequence ID" value="XM_028176623.1"/>
</dbReference>